<reference evidence="2" key="1">
    <citation type="journal article" date="2019" name="Int. J. Syst. Evol. Microbiol.">
        <title>The Global Catalogue of Microorganisms (GCM) 10K type strain sequencing project: providing services to taxonomists for standard genome sequencing and annotation.</title>
        <authorList>
            <consortium name="The Broad Institute Genomics Platform"/>
            <consortium name="The Broad Institute Genome Sequencing Center for Infectious Disease"/>
            <person name="Wu L."/>
            <person name="Ma J."/>
        </authorList>
    </citation>
    <scope>NUCLEOTIDE SEQUENCE [LARGE SCALE GENOMIC DNA]</scope>
    <source>
        <strain evidence="2">JCM 13850</strain>
    </source>
</reference>
<dbReference type="Gene3D" id="3.90.550.10">
    <property type="entry name" value="Spore Coat Polysaccharide Biosynthesis Protein SpsA, Chain A"/>
    <property type="match status" value="1"/>
</dbReference>
<dbReference type="EMBL" id="BAAAMR010000004">
    <property type="protein sequence ID" value="GAA2121968.1"/>
    <property type="molecule type" value="Genomic_DNA"/>
</dbReference>
<evidence type="ECO:0000313" key="2">
    <source>
        <dbReference type="Proteomes" id="UP001501020"/>
    </source>
</evidence>
<sequence>MTLPGNPPAPEITGRCAAVLPFDPSGPSAAPPGVDDAGFRLAMLEDVYEVAAGLEFVTAALVVDPDGPPDAETITWPGTPIVREPAPAAAFAALHALGAEEAALIAPDAPDLPPLLIGKLFRALGSAPAAACQDTGGHGLVALAARLPLPGWLATALDDLSTAPDSAGSSGRDSSGRDAAALDVPDALARLRAAAPRPGLVPQGPAWHRIRTPGDLRLLDPGLEGWENTRALLEGSPLH</sequence>
<comment type="caution">
    <text evidence="1">The sequence shown here is derived from an EMBL/GenBank/DDBJ whole genome shotgun (WGS) entry which is preliminary data.</text>
</comment>
<evidence type="ECO:0000313" key="1">
    <source>
        <dbReference type="EMBL" id="GAA2121968.1"/>
    </source>
</evidence>
<protein>
    <recommendedName>
        <fullName evidence="3">2-phospho-L-lactate guanylyltransferase</fullName>
    </recommendedName>
</protein>
<evidence type="ECO:0008006" key="3">
    <source>
        <dbReference type="Google" id="ProtNLM"/>
    </source>
</evidence>
<keyword evidence="2" id="KW-1185">Reference proteome</keyword>
<dbReference type="Proteomes" id="UP001501020">
    <property type="component" value="Unassembled WGS sequence"/>
</dbReference>
<gene>
    <name evidence="1" type="ORF">GCM10009727_07720</name>
</gene>
<name>A0ABP5JXX2_9ACTN</name>
<proteinExistence type="predicted"/>
<accession>A0ABP5JXX2</accession>
<dbReference type="InterPro" id="IPR029044">
    <property type="entry name" value="Nucleotide-diphossugar_trans"/>
</dbReference>
<dbReference type="SUPFAM" id="SSF53448">
    <property type="entry name" value="Nucleotide-diphospho-sugar transferases"/>
    <property type="match status" value="1"/>
</dbReference>
<dbReference type="RefSeq" id="WP_344261464.1">
    <property type="nucleotide sequence ID" value="NZ_BAAAMR010000004.1"/>
</dbReference>
<organism evidence="1 2">
    <name type="scientific">Actinomadura napierensis</name>
    <dbReference type="NCBI Taxonomy" id="267854"/>
    <lineage>
        <taxon>Bacteria</taxon>
        <taxon>Bacillati</taxon>
        <taxon>Actinomycetota</taxon>
        <taxon>Actinomycetes</taxon>
        <taxon>Streptosporangiales</taxon>
        <taxon>Thermomonosporaceae</taxon>
        <taxon>Actinomadura</taxon>
    </lineage>
</organism>